<organism evidence="3">
    <name type="scientific">marine metagenome</name>
    <dbReference type="NCBI Taxonomy" id="408172"/>
    <lineage>
        <taxon>unclassified sequences</taxon>
        <taxon>metagenomes</taxon>
        <taxon>ecological metagenomes</taxon>
    </lineage>
</organism>
<feature type="domain" description="HTH merR-type" evidence="2">
    <location>
        <begin position="14"/>
        <end position="84"/>
    </location>
</feature>
<dbReference type="Gene3D" id="1.10.1660.10">
    <property type="match status" value="1"/>
</dbReference>
<protein>
    <recommendedName>
        <fullName evidence="2">HTH merR-type domain-containing protein</fullName>
    </recommendedName>
</protein>
<dbReference type="PROSITE" id="PS50937">
    <property type="entry name" value="HTH_MERR_2"/>
    <property type="match status" value="1"/>
</dbReference>
<dbReference type="AlphaFoldDB" id="A0A381NL81"/>
<evidence type="ECO:0000259" key="2">
    <source>
        <dbReference type="PROSITE" id="PS50937"/>
    </source>
</evidence>
<dbReference type="SMART" id="SM00422">
    <property type="entry name" value="HTH_MERR"/>
    <property type="match status" value="1"/>
</dbReference>
<dbReference type="EMBL" id="UINC01000438">
    <property type="protein sequence ID" value="SUZ55287.1"/>
    <property type="molecule type" value="Genomic_DNA"/>
</dbReference>
<evidence type="ECO:0000313" key="3">
    <source>
        <dbReference type="EMBL" id="SUZ55287.1"/>
    </source>
</evidence>
<dbReference type="Pfam" id="PF13411">
    <property type="entry name" value="MerR_1"/>
    <property type="match status" value="1"/>
</dbReference>
<accession>A0A381NL81</accession>
<gene>
    <name evidence="3" type="ORF">METZ01_LOCUS8141</name>
</gene>
<dbReference type="InterPro" id="IPR009061">
    <property type="entry name" value="DNA-bd_dom_put_sf"/>
</dbReference>
<dbReference type="CDD" id="cd04765">
    <property type="entry name" value="HTH_MlrA-like_sg2"/>
    <property type="match status" value="1"/>
</dbReference>
<keyword evidence="1" id="KW-0238">DNA-binding</keyword>
<dbReference type="GO" id="GO:0003700">
    <property type="term" value="F:DNA-binding transcription factor activity"/>
    <property type="evidence" value="ECO:0007669"/>
    <property type="project" value="InterPro"/>
</dbReference>
<evidence type="ECO:0000256" key="1">
    <source>
        <dbReference type="ARBA" id="ARBA00023125"/>
    </source>
</evidence>
<reference evidence="3" key="1">
    <citation type="submission" date="2018-05" db="EMBL/GenBank/DDBJ databases">
        <authorList>
            <person name="Lanie J.A."/>
            <person name="Ng W.-L."/>
            <person name="Kazmierczak K.M."/>
            <person name="Andrzejewski T.M."/>
            <person name="Davidsen T.M."/>
            <person name="Wayne K.J."/>
            <person name="Tettelin H."/>
            <person name="Glass J.I."/>
            <person name="Rusch D."/>
            <person name="Podicherti R."/>
            <person name="Tsui H.-C.T."/>
            <person name="Winkler M.E."/>
        </authorList>
    </citation>
    <scope>NUCLEOTIDE SEQUENCE</scope>
</reference>
<dbReference type="PANTHER" id="PTHR30204">
    <property type="entry name" value="REDOX-CYCLING DRUG-SENSING TRANSCRIPTIONAL ACTIVATOR SOXR"/>
    <property type="match status" value="1"/>
</dbReference>
<dbReference type="PANTHER" id="PTHR30204:SF15">
    <property type="entry name" value="BLL5018 PROTEIN"/>
    <property type="match status" value="1"/>
</dbReference>
<dbReference type="InterPro" id="IPR047057">
    <property type="entry name" value="MerR_fam"/>
</dbReference>
<sequence length="127" mass="14807">MDMDMDEPIAKKAYYSIGEVCDLTGLKAHVLRYWETQFELLRPTKNRAGNRVFRPKEIELILLMKHLLYEKKFTIDGARQRLLDMRKGGEILAVRRDMVDREFLAGMKQELLEVKEVLAAPPSRLDA</sequence>
<proteinExistence type="predicted"/>
<dbReference type="GO" id="GO:0003677">
    <property type="term" value="F:DNA binding"/>
    <property type="evidence" value="ECO:0007669"/>
    <property type="project" value="UniProtKB-KW"/>
</dbReference>
<dbReference type="SUPFAM" id="SSF46955">
    <property type="entry name" value="Putative DNA-binding domain"/>
    <property type="match status" value="1"/>
</dbReference>
<name>A0A381NL81_9ZZZZ</name>
<dbReference type="InterPro" id="IPR000551">
    <property type="entry name" value="MerR-type_HTH_dom"/>
</dbReference>